<dbReference type="GO" id="GO:0016020">
    <property type="term" value="C:membrane"/>
    <property type="evidence" value="ECO:0007669"/>
    <property type="project" value="UniProtKB-SubCell"/>
</dbReference>
<evidence type="ECO:0000256" key="3">
    <source>
        <dbReference type="ARBA" id="ARBA00022989"/>
    </source>
</evidence>
<accession>A0A502EGA4</accession>
<name>A0A502EGA4_9MYCO</name>
<sequence length="454" mass="48773">MRKRAWSVFAVVLLLAGCGGGVKPEVPTPTGAKKPDSSNVKIEGDPDTPVNKLAIDAIADLQSFWADQFPKLYNEDYKPVDGGLFALTPDSENGPKCASSYADVAGNAFYCKIDDSVAWDASGLLPELQKKYGDFVIPIVLAHEFGHAIQQRSGFFDQNELTVSSELQADCFAGGWSKHAQDDGVFEVKSADLDKSLAGILDLRDSPGTNVQDPSAHGSGFDRVSAFQDGYDNGVEKCKGYKDGDPMVLELPFNDEQDAASGGQAPYDSIANGVPYDLEDYWSQVYPELTDGQAWTPLKPQQPFAPSSPPDCGGQSAEGYVLFYCVPDDYVGWDNEDAMPAIYDQGGDYAFATLLATQWGLAALNRLGDDSDEKTSTARGDCLAGAYTASVILFNREATSSFHISPGDLDEGIKALLLFRGAGDVDRQGAGFDRTRAFREGVVDGAQACLSYQV</sequence>
<protein>
    <submittedName>
        <fullName evidence="6">Peptidase</fullName>
    </submittedName>
</protein>
<dbReference type="OrthoDB" id="5168289at2"/>
<keyword evidence="3" id="KW-1133">Transmembrane helix</keyword>
<dbReference type="InterPro" id="IPR007343">
    <property type="entry name" value="Uncharacterised_pept_Zn_put"/>
</dbReference>
<dbReference type="SUPFAM" id="SSF55486">
    <property type="entry name" value="Metalloproteases ('zincins'), catalytic domain"/>
    <property type="match status" value="1"/>
</dbReference>
<feature type="region of interest" description="Disordered" evidence="5">
    <location>
        <begin position="25"/>
        <end position="45"/>
    </location>
</feature>
<organism evidence="6 7">
    <name type="scientific">Mycolicibacterium hodleri</name>
    <dbReference type="NCBI Taxonomy" id="49897"/>
    <lineage>
        <taxon>Bacteria</taxon>
        <taxon>Bacillati</taxon>
        <taxon>Actinomycetota</taxon>
        <taxon>Actinomycetes</taxon>
        <taxon>Mycobacteriales</taxon>
        <taxon>Mycobacteriaceae</taxon>
        <taxon>Mycolicibacterium</taxon>
    </lineage>
</organism>
<dbReference type="EMBL" id="RCZG01000001">
    <property type="protein sequence ID" value="TPG36755.1"/>
    <property type="molecule type" value="Genomic_DNA"/>
</dbReference>
<keyword evidence="2" id="KW-0812">Transmembrane</keyword>
<keyword evidence="4" id="KW-0472">Membrane</keyword>
<dbReference type="PANTHER" id="PTHR30168">
    <property type="entry name" value="PUTATIVE MEMBRANE PROTEIN YPFJ"/>
    <property type="match status" value="1"/>
</dbReference>
<reference evidence="6 7" key="1">
    <citation type="journal article" date="2019" name="Environ. Microbiol.">
        <title>Species interactions and distinct microbial communities in high Arctic permafrost affected cryosols are associated with the CH4 and CO2 gas fluxes.</title>
        <authorList>
            <person name="Altshuler I."/>
            <person name="Hamel J."/>
            <person name="Turney S."/>
            <person name="Magnuson E."/>
            <person name="Levesque R."/>
            <person name="Greer C."/>
            <person name="Whyte L.G."/>
        </authorList>
    </citation>
    <scope>NUCLEOTIDE SEQUENCE [LARGE SCALE GENOMIC DNA]</scope>
    <source>
        <strain evidence="6 7">S5.20</strain>
    </source>
</reference>
<evidence type="ECO:0000256" key="5">
    <source>
        <dbReference type="SAM" id="MobiDB-lite"/>
    </source>
</evidence>
<proteinExistence type="predicted"/>
<dbReference type="Pfam" id="PF04228">
    <property type="entry name" value="Zn_peptidase"/>
    <property type="match status" value="1"/>
</dbReference>
<comment type="caution">
    <text evidence="6">The sequence shown here is derived from an EMBL/GenBank/DDBJ whole genome shotgun (WGS) entry which is preliminary data.</text>
</comment>
<keyword evidence="7" id="KW-1185">Reference proteome</keyword>
<dbReference type="PROSITE" id="PS51257">
    <property type="entry name" value="PROKAR_LIPOPROTEIN"/>
    <property type="match status" value="1"/>
</dbReference>
<evidence type="ECO:0000313" key="6">
    <source>
        <dbReference type="EMBL" id="TPG36755.1"/>
    </source>
</evidence>
<dbReference type="AlphaFoldDB" id="A0A502EGA4"/>
<evidence type="ECO:0000256" key="1">
    <source>
        <dbReference type="ARBA" id="ARBA00004167"/>
    </source>
</evidence>
<comment type="subcellular location">
    <subcellularLocation>
        <location evidence="1">Membrane</location>
        <topology evidence="1">Single-pass membrane protein</topology>
    </subcellularLocation>
</comment>
<evidence type="ECO:0000256" key="2">
    <source>
        <dbReference type="ARBA" id="ARBA00022692"/>
    </source>
</evidence>
<evidence type="ECO:0000313" key="7">
    <source>
        <dbReference type="Proteomes" id="UP000320095"/>
    </source>
</evidence>
<dbReference type="PANTHER" id="PTHR30168:SF0">
    <property type="entry name" value="INNER MEMBRANE PROTEIN"/>
    <property type="match status" value="1"/>
</dbReference>
<gene>
    <name evidence="6" type="ORF">EAH80_02165</name>
</gene>
<evidence type="ECO:0000256" key="4">
    <source>
        <dbReference type="ARBA" id="ARBA00023136"/>
    </source>
</evidence>
<dbReference type="Proteomes" id="UP000320095">
    <property type="component" value="Unassembled WGS sequence"/>
</dbReference>